<organism evidence="5 6">
    <name type="scientific">Halosimplex pelagicum</name>
    <dbReference type="NCBI Taxonomy" id="869886"/>
    <lineage>
        <taxon>Archaea</taxon>
        <taxon>Methanobacteriati</taxon>
        <taxon>Methanobacteriota</taxon>
        <taxon>Stenosarchaea group</taxon>
        <taxon>Halobacteria</taxon>
        <taxon>Halobacteriales</taxon>
        <taxon>Haloarculaceae</taxon>
        <taxon>Halosimplex</taxon>
    </lineage>
</organism>
<dbReference type="KEGG" id="hpel:HZS54_10360"/>
<dbReference type="GeneID" id="56082995"/>
<evidence type="ECO:0000259" key="4">
    <source>
        <dbReference type="Pfam" id="PF00496"/>
    </source>
</evidence>
<dbReference type="AlphaFoldDB" id="A0A7D5TGS9"/>
<evidence type="ECO:0000313" key="6">
    <source>
        <dbReference type="Proteomes" id="UP000509346"/>
    </source>
</evidence>
<dbReference type="Pfam" id="PF00496">
    <property type="entry name" value="SBP_bac_5"/>
    <property type="match status" value="1"/>
</dbReference>
<dbReference type="PANTHER" id="PTHR30290">
    <property type="entry name" value="PERIPLASMIC BINDING COMPONENT OF ABC TRANSPORTER"/>
    <property type="match status" value="1"/>
</dbReference>
<gene>
    <name evidence="5" type="ORF">HZS54_10360</name>
</gene>
<dbReference type="InterPro" id="IPR039424">
    <property type="entry name" value="SBP_5"/>
</dbReference>
<dbReference type="RefSeq" id="WP_179922464.1">
    <property type="nucleotide sequence ID" value="NZ_CP058909.1"/>
</dbReference>
<feature type="domain" description="Solute-binding protein family 5" evidence="4">
    <location>
        <begin position="103"/>
        <end position="422"/>
    </location>
</feature>
<dbReference type="InterPro" id="IPR000914">
    <property type="entry name" value="SBP_5_dom"/>
</dbReference>
<accession>A0A7D5TGS9</accession>
<dbReference type="OrthoDB" id="233597at2157"/>
<evidence type="ECO:0000256" key="3">
    <source>
        <dbReference type="ARBA" id="ARBA00022729"/>
    </source>
</evidence>
<evidence type="ECO:0000256" key="1">
    <source>
        <dbReference type="ARBA" id="ARBA00005695"/>
    </source>
</evidence>
<dbReference type="EMBL" id="CP058909">
    <property type="protein sequence ID" value="QLH81996.1"/>
    <property type="molecule type" value="Genomic_DNA"/>
</dbReference>
<dbReference type="Gene3D" id="3.40.190.10">
    <property type="entry name" value="Periplasmic binding protein-like II"/>
    <property type="match status" value="1"/>
</dbReference>
<keyword evidence="3" id="KW-0732">Signal</keyword>
<reference evidence="5 6" key="1">
    <citation type="submission" date="2020-07" db="EMBL/GenBank/DDBJ databases">
        <title>Halosimplex litoreum sp. nov. and Halosimplex rubrum sp. nov., isolated from different salt environments.</title>
        <authorList>
            <person name="Cui H."/>
        </authorList>
    </citation>
    <scope>NUCLEOTIDE SEQUENCE [LARGE SCALE GENOMIC DNA]</scope>
    <source>
        <strain evidence="5 6">R2</strain>
    </source>
</reference>
<dbReference type="Gene3D" id="3.90.76.10">
    <property type="entry name" value="Dipeptide-binding Protein, Domain 1"/>
    <property type="match status" value="1"/>
</dbReference>
<dbReference type="GO" id="GO:0015833">
    <property type="term" value="P:peptide transport"/>
    <property type="evidence" value="ECO:0007669"/>
    <property type="project" value="TreeGrafter"/>
</dbReference>
<keyword evidence="6" id="KW-1185">Reference proteome</keyword>
<name>A0A7D5TGS9_9EURY</name>
<dbReference type="PANTHER" id="PTHR30290:SF9">
    <property type="entry name" value="OLIGOPEPTIDE-BINDING PROTEIN APPA"/>
    <property type="match status" value="1"/>
</dbReference>
<dbReference type="Proteomes" id="UP000509346">
    <property type="component" value="Chromosome"/>
</dbReference>
<sequence>MKLNFNPFAQKNYPPKLDDYMWMHMGWDRIGHGLETPEWVDYEVSGGGSVPPELTISIDESLGLTWWDSDGDTGRAVTMEDLYTARIIDFLAENPDRSGNAPELVDDYTLKLKANQPRRADTYAVGELEGMMFRTPRWQWQEEREGLEDATTASEVQSVTASIGKRNIGVTDALGYAPFRIDQVSGSKVQMVLVEDHPFADRFNYDKLEFLIGGESKVAQMAINDRLDFGPDTLERRLGGSIGEIPEHIQTIGAYANGEQYKLHLNWNNKHLGRLNVRRAMHEIIDVEEVYNTSPMWGRPATYQTGMGKPMSENILGQEFLDKLYDYSFTANEEGATEFMEEAGYTMESGTWTGPDGDPAQIEFHCSNWSSWAANGKVIDDQLKQFGFETNLLIYNDDEWRTEMYNYNFDMTPWWGGFGPLSAYDLDETSETGHYTSVNTEPTAPADIDNPEDYTSQHGKPLIYEIPTEVGALDLSGETETINWLEEWKTFTSTSGEEATREFAEKMARIHNFYLPDINLTDVTAGNWGDTKNYDWPEESSEHYKRGNYGTDYIIQYGHAPAKTE</sequence>
<keyword evidence="2" id="KW-0813">Transport</keyword>
<dbReference type="Gene3D" id="3.10.105.10">
    <property type="entry name" value="Dipeptide-binding Protein, Domain 3"/>
    <property type="match status" value="1"/>
</dbReference>
<dbReference type="SUPFAM" id="SSF53850">
    <property type="entry name" value="Periplasmic binding protein-like II"/>
    <property type="match status" value="1"/>
</dbReference>
<evidence type="ECO:0000256" key="2">
    <source>
        <dbReference type="ARBA" id="ARBA00022448"/>
    </source>
</evidence>
<comment type="similarity">
    <text evidence="1">Belongs to the bacterial solute-binding protein 5 family.</text>
</comment>
<dbReference type="GO" id="GO:1904680">
    <property type="term" value="F:peptide transmembrane transporter activity"/>
    <property type="evidence" value="ECO:0007669"/>
    <property type="project" value="TreeGrafter"/>
</dbReference>
<protein>
    <recommendedName>
        <fullName evidence="4">Solute-binding protein family 5 domain-containing protein</fullName>
    </recommendedName>
</protein>
<evidence type="ECO:0000313" key="5">
    <source>
        <dbReference type="EMBL" id="QLH81996.1"/>
    </source>
</evidence>
<proteinExistence type="inferred from homology"/>